<dbReference type="Pfam" id="PF00534">
    <property type="entry name" value="Glycos_transf_1"/>
    <property type="match status" value="1"/>
</dbReference>
<dbReference type="AlphaFoldDB" id="A0A7J2U2A5"/>
<keyword evidence="1" id="KW-0812">Transmembrane</keyword>
<sequence length="401" mass="45835">MDPGIIRREVGLIFIPNFVGYSGDVVNEVQLAKNLCRETTCIIFGFVRDSKLFLLKRFITDLRREGWSRNVMIIPLPIMRPYTVSLVLASILLSPVVLLMDKLKHTRFIYVRPPILALGFMLIPSLARKTCVKIPAVFEDEERTLGRVFSFIYESADRSVLKRAGYICIPSPLLLREIALRRKTLPKGKIIWVPAGIDREKIGRIKKQVPRSINKDSYTIGFVGLLEWWQGVDMLVKAVAKIKDFLDKPVKLLIVGDGPEKRKIEALCKKLNVHCDITGFVKHEDALKLLKAFDILVVPRRRISSTEAVIPIKIIEAWALGVPVIATAHEIFKYMNLRDKEDIIFCEPDPEDIADKILLILKHKEIRSMLSKRGTQLAKKYYYDAIAMHIIKVVENNDSNH</sequence>
<dbReference type="InterPro" id="IPR001296">
    <property type="entry name" value="Glyco_trans_1"/>
</dbReference>
<name>A0A7J2U2A5_9CREN</name>
<dbReference type="CDD" id="cd03801">
    <property type="entry name" value="GT4_PimA-like"/>
    <property type="match status" value="1"/>
</dbReference>
<keyword evidence="1" id="KW-0472">Membrane</keyword>
<organism evidence="3">
    <name type="scientific">Ignisphaera aggregans</name>
    <dbReference type="NCBI Taxonomy" id="334771"/>
    <lineage>
        <taxon>Archaea</taxon>
        <taxon>Thermoproteota</taxon>
        <taxon>Thermoprotei</taxon>
        <taxon>Desulfurococcales</taxon>
        <taxon>Desulfurococcaceae</taxon>
        <taxon>Ignisphaera</taxon>
    </lineage>
</organism>
<dbReference type="PANTHER" id="PTHR45947:SF3">
    <property type="entry name" value="SULFOQUINOVOSYL TRANSFERASE SQD2"/>
    <property type="match status" value="1"/>
</dbReference>
<accession>A0A7J2U2A5</accession>
<feature type="transmembrane region" description="Helical" evidence="1">
    <location>
        <begin position="82"/>
        <end position="100"/>
    </location>
</feature>
<dbReference type="EMBL" id="DSEU01000036">
    <property type="protein sequence ID" value="HEM66881.1"/>
    <property type="molecule type" value="Genomic_DNA"/>
</dbReference>
<evidence type="ECO:0000256" key="1">
    <source>
        <dbReference type="SAM" id="Phobius"/>
    </source>
</evidence>
<keyword evidence="3" id="KW-0808">Transferase</keyword>
<protein>
    <submittedName>
        <fullName evidence="3">Glycosyltransferase</fullName>
    </submittedName>
</protein>
<proteinExistence type="predicted"/>
<dbReference type="SUPFAM" id="SSF53756">
    <property type="entry name" value="UDP-Glycosyltransferase/glycogen phosphorylase"/>
    <property type="match status" value="1"/>
</dbReference>
<dbReference type="PANTHER" id="PTHR45947">
    <property type="entry name" value="SULFOQUINOVOSYL TRANSFERASE SQD2"/>
    <property type="match status" value="1"/>
</dbReference>
<evidence type="ECO:0000313" key="3">
    <source>
        <dbReference type="EMBL" id="HEM66881.1"/>
    </source>
</evidence>
<evidence type="ECO:0000259" key="2">
    <source>
        <dbReference type="Pfam" id="PF00534"/>
    </source>
</evidence>
<dbReference type="GO" id="GO:0016757">
    <property type="term" value="F:glycosyltransferase activity"/>
    <property type="evidence" value="ECO:0007669"/>
    <property type="project" value="InterPro"/>
</dbReference>
<gene>
    <name evidence="3" type="ORF">ENO26_04840</name>
</gene>
<dbReference type="InterPro" id="IPR050194">
    <property type="entry name" value="Glycosyltransferase_grp1"/>
</dbReference>
<reference evidence="3" key="1">
    <citation type="journal article" date="2020" name="mSystems">
        <title>Genome- and Community-Level Interaction Insights into Carbon Utilization and Element Cycling Functions of Hydrothermarchaeota in Hydrothermal Sediment.</title>
        <authorList>
            <person name="Zhou Z."/>
            <person name="Liu Y."/>
            <person name="Xu W."/>
            <person name="Pan J."/>
            <person name="Luo Z.H."/>
            <person name="Li M."/>
        </authorList>
    </citation>
    <scope>NUCLEOTIDE SEQUENCE [LARGE SCALE GENOMIC DNA]</scope>
    <source>
        <strain evidence="3">SpSt-125</strain>
    </source>
</reference>
<dbReference type="Gene3D" id="3.40.50.2000">
    <property type="entry name" value="Glycogen Phosphorylase B"/>
    <property type="match status" value="2"/>
</dbReference>
<comment type="caution">
    <text evidence="3">The sequence shown here is derived from an EMBL/GenBank/DDBJ whole genome shotgun (WGS) entry which is preliminary data.</text>
</comment>
<feature type="transmembrane region" description="Helical" evidence="1">
    <location>
        <begin position="109"/>
        <end position="127"/>
    </location>
</feature>
<keyword evidence="1" id="KW-1133">Transmembrane helix</keyword>
<feature type="domain" description="Glycosyl transferase family 1" evidence="2">
    <location>
        <begin position="211"/>
        <end position="375"/>
    </location>
</feature>